<feature type="domain" description="DUF1559" evidence="2">
    <location>
        <begin position="34"/>
        <end position="314"/>
    </location>
</feature>
<evidence type="ECO:0000256" key="1">
    <source>
        <dbReference type="SAM" id="Phobius"/>
    </source>
</evidence>
<feature type="transmembrane region" description="Helical" evidence="1">
    <location>
        <begin position="12"/>
        <end position="33"/>
    </location>
</feature>
<dbReference type="Pfam" id="PF07963">
    <property type="entry name" value="N_methyl"/>
    <property type="match status" value="1"/>
</dbReference>
<keyword evidence="1" id="KW-1133">Transmembrane helix</keyword>
<gene>
    <name evidence="3" type="primary">xcpT_9</name>
    <name evidence="3" type="ORF">KOR42_27610</name>
</gene>
<dbReference type="Proteomes" id="UP000317243">
    <property type="component" value="Unassembled WGS sequence"/>
</dbReference>
<keyword evidence="4" id="KW-1185">Reference proteome</keyword>
<comment type="caution">
    <text evidence="3">The sequence shown here is derived from an EMBL/GenBank/DDBJ whole genome shotgun (WGS) entry which is preliminary data.</text>
</comment>
<dbReference type="Gene3D" id="3.30.700.10">
    <property type="entry name" value="Glycoprotein, Type 4 Pilin"/>
    <property type="match status" value="1"/>
</dbReference>
<dbReference type="InterPro" id="IPR012902">
    <property type="entry name" value="N_methyl_site"/>
</dbReference>
<dbReference type="AlphaFoldDB" id="A0A5C5WXF0"/>
<dbReference type="PANTHER" id="PTHR30093:SF2">
    <property type="entry name" value="TYPE II SECRETION SYSTEM PROTEIN H"/>
    <property type="match status" value="1"/>
</dbReference>
<dbReference type="Pfam" id="PF07596">
    <property type="entry name" value="SBP_bac_10"/>
    <property type="match status" value="1"/>
</dbReference>
<dbReference type="InterPro" id="IPR045584">
    <property type="entry name" value="Pilin-like"/>
</dbReference>
<dbReference type="SUPFAM" id="SSF54523">
    <property type="entry name" value="Pili subunits"/>
    <property type="match status" value="1"/>
</dbReference>
<organism evidence="3 4">
    <name type="scientific">Thalassoglobus neptunius</name>
    <dbReference type="NCBI Taxonomy" id="1938619"/>
    <lineage>
        <taxon>Bacteria</taxon>
        <taxon>Pseudomonadati</taxon>
        <taxon>Planctomycetota</taxon>
        <taxon>Planctomycetia</taxon>
        <taxon>Planctomycetales</taxon>
        <taxon>Planctomycetaceae</taxon>
        <taxon>Thalassoglobus</taxon>
    </lineage>
</organism>
<accession>A0A5C5WXF0</accession>
<dbReference type="PROSITE" id="PS00409">
    <property type="entry name" value="PROKAR_NTER_METHYL"/>
    <property type="match status" value="1"/>
</dbReference>
<keyword evidence="1" id="KW-0812">Transmembrane</keyword>
<evidence type="ECO:0000313" key="4">
    <source>
        <dbReference type="Proteomes" id="UP000317243"/>
    </source>
</evidence>
<evidence type="ECO:0000313" key="3">
    <source>
        <dbReference type="EMBL" id="TWT55634.1"/>
    </source>
</evidence>
<protein>
    <submittedName>
        <fullName evidence="3">Type II secretion system protein G</fullName>
    </submittedName>
</protein>
<dbReference type="InterPro" id="IPR011453">
    <property type="entry name" value="DUF1559"/>
</dbReference>
<evidence type="ECO:0000259" key="2">
    <source>
        <dbReference type="Pfam" id="PF07596"/>
    </source>
</evidence>
<dbReference type="InterPro" id="IPR027558">
    <property type="entry name" value="Pre_pil_HX9DG_C"/>
</dbReference>
<keyword evidence="1" id="KW-0472">Membrane</keyword>
<reference evidence="3 4" key="1">
    <citation type="submission" date="2019-02" db="EMBL/GenBank/DDBJ databases">
        <title>Deep-cultivation of Planctomycetes and their phenomic and genomic characterization uncovers novel biology.</title>
        <authorList>
            <person name="Wiegand S."/>
            <person name="Jogler M."/>
            <person name="Boedeker C."/>
            <person name="Pinto D."/>
            <person name="Vollmers J."/>
            <person name="Rivas-Marin E."/>
            <person name="Kohn T."/>
            <person name="Peeters S.H."/>
            <person name="Heuer A."/>
            <person name="Rast P."/>
            <person name="Oberbeckmann S."/>
            <person name="Bunk B."/>
            <person name="Jeske O."/>
            <person name="Meyerdierks A."/>
            <person name="Storesund J.E."/>
            <person name="Kallscheuer N."/>
            <person name="Luecker S."/>
            <person name="Lage O.M."/>
            <person name="Pohl T."/>
            <person name="Merkel B.J."/>
            <person name="Hornburger P."/>
            <person name="Mueller R.-W."/>
            <person name="Bruemmer F."/>
            <person name="Labrenz M."/>
            <person name="Spormann A.M."/>
            <person name="Op Den Camp H."/>
            <person name="Overmann J."/>
            <person name="Amann R."/>
            <person name="Jetten M.S.M."/>
            <person name="Mascher T."/>
            <person name="Medema M.H."/>
            <person name="Devos D.P."/>
            <person name="Kaster A.-K."/>
            <person name="Ovreas L."/>
            <person name="Rohde M."/>
            <person name="Galperin M.Y."/>
            <person name="Jogler C."/>
        </authorList>
    </citation>
    <scope>NUCLEOTIDE SEQUENCE [LARGE SCALE GENOMIC DNA]</scope>
    <source>
        <strain evidence="3 4">KOR42</strain>
    </source>
</reference>
<name>A0A5C5WXF0_9PLAN</name>
<dbReference type="NCBIfam" id="TIGR04294">
    <property type="entry name" value="pre_pil_HX9DG"/>
    <property type="match status" value="1"/>
</dbReference>
<dbReference type="OrthoDB" id="255848at2"/>
<dbReference type="RefSeq" id="WP_146510290.1">
    <property type="nucleotide sequence ID" value="NZ_SIHI01000003.1"/>
</dbReference>
<sequence>MRPQRRRRGFTLIELLVVIAIIAILIALLLPAVQQAREAARRTQCRNNLKQLGLALHNYHDVYTMFPMAHYRTEDNTGRYCGHDDVWSGACNNVESWGWHVSILPYIDQGPLFNTLDPSSYRLIDVLQYANPQLQDEQTVKSALQTVIPGYICPSDSNTGVAVNGRHFGGGKGTNASSLGNWQPGLTTYMANRGTRDQVQRRNDCHGAFDATRPYRIRDFTDGTSNTFMVGERKTVDCESGSWIGVRNPRGGGSRGVWYNMGHTRTVQNAPVSIFPKNPDNSNWCGESFSSAHEGICLWLLADGSVHTISDNIEFVDGGQNGVNVWDRFGPGDTRYSWMYLYNKLSRRNDGFVIVEF</sequence>
<proteinExistence type="predicted"/>
<dbReference type="NCBIfam" id="TIGR02532">
    <property type="entry name" value="IV_pilin_GFxxxE"/>
    <property type="match status" value="1"/>
</dbReference>
<dbReference type="PANTHER" id="PTHR30093">
    <property type="entry name" value="GENERAL SECRETION PATHWAY PROTEIN G"/>
    <property type="match status" value="1"/>
</dbReference>
<dbReference type="EMBL" id="SIHI01000003">
    <property type="protein sequence ID" value="TWT55634.1"/>
    <property type="molecule type" value="Genomic_DNA"/>
</dbReference>